<dbReference type="Proteomes" id="UP000806285">
    <property type="component" value="Unassembled WGS sequence"/>
</dbReference>
<feature type="signal peptide" evidence="3">
    <location>
        <begin position="1"/>
        <end position="21"/>
    </location>
</feature>
<dbReference type="InterPro" id="IPR005183">
    <property type="entry name" value="DUF305_CopM-like"/>
</dbReference>
<feature type="region of interest" description="Disordered" evidence="1">
    <location>
        <begin position="344"/>
        <end position="400"/>
    </location>
</feature>
<dbReference type="EMBL" id="JADDIV010000003">
    <property type="protein sequence ID" value="MBE7368037.1"/>
    <property type="molecule type" value="Genomic_DNA"/>
</dbReference>
<proteinExistence type="predicted"/>
<dbReference type="Gene3D" id="1.20.1260.10">
    <property type="match status" value="1"/>
</dbReference>
<evidence type="ECO:0000256" key="1">
    <source>
        <dbReference type="SAM" id="MobiDB-lite"/>
    </source>
</evidence>
<feature type="transmembrane region" description="Helical" evidence="2">
    <location>
        <begin position="141"/>
        <end position="159"/>
    </location>
</feature>
<protein>
    <submittedName>
        <fullName evidence="5">DUF305 domain-containing protein</fullName>
    </submittedName>
</protein>
<evidence type="ECO:0000256" key="2">
    <source>
        <dbReference type="SAM" id="Phobius"/>
    </source>
</evidence>
<feature type="chain" id="PRO_5046149443" evidence="3">
    <location>
        <begin position="22"/>
        <end position="487"/>
    </location>
</feature>
<comment type="caution">
    <text evidence="5">The sequence shown here is derived from an EMBL/GenBank/DDBJ whole genome shotgun (WGS) entry which is preliminary data.</text>
</comment>
<evidence type="ECO:0000259" key="4">
    <source>
        <dbReference type="Pfam" id="PF03713"/>
    </source>
</evidence>
<keyword evidence="2" id="KW-0812">Transmembrane</keyword>
<dbReference type="InterPro" id="IPR012347">
    <property type="entry name" value="Ferritin-like"/>
</dbReference>
<keyword evidence="3" id="KW-0732">Signal</keyword>
<sequence>MKQRRALALAAGWAAAPLAQAHVKWFAPYIVEAPPRRILHTLADPWFWTGIVLVLVFFLATRAVERTRLGEAILGAFDKATGPLWARGDDFMRFVTAAFFVAIFAVGGVYLTPDLKSPHEWVSWMQLLIAGLVFSRRTMPLAAAGIIGLWLLALTQYELFHLLDYLALGVGVAAYLVLAASDKPEWHRYRFIVLRWGVAIALMWSSLEKFAYPDWFHPLVEEKPFLTFGMPRDVFIPMAGVAEFTMGFGLLWTALIRRLSALALFVIFNMAVYPFGRLDLVGHALIMAVIVIIFADPTPQVRFAIRRTLAAIPATLVATMAAFAMGYWGLHHALYGTDGRSGIASATPDPAAQRSTHTHDPERPHAAPAAATPRAPDGGHAGRAAPPPPSTATAQPASGDTAQAAYLASMQRMHGAMEEGVKHPDPDQAFVRGMIAHHRAALEMAEIQLRHGADAEQRRMAEEIIATQKREIAEMEDWLQRKGAGRS</sequence>
<evidence type="ECO:0000313" key="5">
    <source>
        <dbReference type="EMBL" id="MBE7368037.1"/>
    </source>
</evidence>
<feature type="transmembrane region" description="Helical" evidence="2">
    <location>
        <begin position="165"/>
        <end position="181"/>
    </location>
</feature>
<dbReference type="PANTHER" id="PTHR36933:SF1">
    <property type="entry name" value="SLL0788 PROTEIN"/>
    <property type="match status" value="1"/>
</dbReference>
<dbReference type="RefSeq" id="WP_193676655.1">
    <property type="nucleotide sequence ID" value="NZ_JADDIV010000003.1"/>
</dbReference>
<reference evidence="5 6" key="1">
    <citation type="submission" date="2020-10" db="EMBL/GenBank/DDBJ databases">
        <title>Ramlibacter sp. HM2 16S ribosomal RNA gene Genome sequencing and assembly.</title>
        <authorList>
            <person name="Kang M."/>
        </authorList>
    </citation>
    <scope>NUCLEOTIDE SEQUENCE [LARGE SCALE GENOMIC DNA]</scope>
    <source>
        <strain evidence="5 6">HM2</strain>
    </source>
</reference>
<keyword evidence="2" id="KW-1133">Transmembrane helix</keyword>
<keyword evidence="6" id="KW-1185">Reference proteome</keyword>
<name>A0ABR9S3G1_9BURK</name>
<feature type="transmembrane region" description="Helical" evidence="2">
    <location>
        <begin position="94"/>
        <end position="112"/>
    </location>
</feature>
<feature type="transmembrane region" description="Helical" evidence="2">
    <location>
        <begin position="193"/>
        <end position="212"/>
    </location>
</feature>
<feature type="compositionally biased region" description="Low complexity" evidence="1">
    <location>
        <begin position="366"/>
        <end position="384"/>
    </location>
</feature>
<dbReference type="PANTHER" id="PTHR36933">
    <property type="entry name" value="SLL0788 PROTEIN"/>
    <property type="match status" value="1"/>
</dbReference>
<keyword evidence="2" id="KW-0472">Membrane</keyword>
<gene>
    <name evidence="5" type="ORF">IM787_10695</name>
</gene>
<feature type="transmembrane region" description="Helical" evidence="2">
    <location>
        <begin position="281"/>
        <end position="297"/>
    </location>
</feature>
<feature type="transmembrane region" description="Helical" evidence="2">
    <location>
        <begin position="45"/>
        <end position="64"/>
    </location>
</feature>
<dbReference type="Pfam" id="PF03713">
    <property type="entry name" value="DUF305"/>
    <property type="match status" value="1"/>
</dbReference>
<accession>A0ABR9S3G1</accession>
<feature type="transmembrane region" description="Helical" evidence="2">
    <location>
        <begin position="234"/>
        <end position="252"/>
    </location>
</feature>
<organism evidence="5 6">
    <name type="scientific">Ramlibacter pallidus</name>
    <dbReference type="NCBI Taxonomy" id="2780087"/>
    <lineage>
        <taxon>Bacteria</taxon>
        <taxon>Pseudomonadati</taxon>
        <taxon>Pseudomonadota</taxon>
        <taxon>Betaproteobacteria</taxon>
        <taxon>Burkholderiales</taxon>
        <taxon>Comamonadaceae</taxon>
        <taxon>Ramlibacter</taxon>
    </lineage>
</organism>
<evidence type="ECO:0000313" key="6">
    <source>
        <dbReference type="Proteomes" id="UP000806285"/>
    </source>
</evidence>
<feature type="domain" description="DUF305" evidence="4">
    <location>
        <begin position="427"/>
        <end position="483"/>
    </location>
</feature>
<evidence type="ECO:0000256" key="3">
    <source>
        <dbReference type="SAM" id="SignalP"/>
    </source>
</evidence>
<feature type="transmembrane region" description="Helical" evidence="2">
    <location>
        <begin position="309"/>
        <end position="330"/>
    </location>
</feature>